<evidence type="ECO:0000256" key="1">
    <source>
        <dbReference type="ARBA" id="ARBA00004123"/>
    </source>
</evidence>
<feature type="compositionally biased region" description="Basic and acidic residues" evidence="6">
    <location>
        <begin position="455"/>
        <end position="474"/>
    </location>
</feature>
<name>A0A1B5L7B8_USTVR</name>
<feature type="region of interest" description="Disordered" evidence="6">
    <location>
        <begin position="335"/>
        <end position="359"/>
    </location>
</feature>
<reference evidence="8" key="1">
    <citation type="journal article" date="2016" name="Genome Announc.">
        <title>Genome sequence of Ustilaginoidea virens IPU010, a rice pathogenic fungus causing false smut.</title>
        <authorList>
            <person name="Kumagai T."/>
            <person name="Ishii T."/>
            <person name="Terai G."/>
            <person name="Umemura M."/>
            <person name="Machida M."/>
            <person name="Asai K."/>
        </authorList>
    </citation>
    <scope>NUCLEOTIDE SEQUENCE [LARGE SCALE GENOMIC DNA]</scope>
    <source>
        <strain evidence="8">IPU010</strain>
    </source>
</reference>
<evidence type="ECO:0000313" key="8">
    <source>
        <dbReference type="Proteomes" id="UP000054053"/>
    </source>
</evidence>
<evidence type="ECO:0000256" key="6">
    <source>
        <dbReference type="SAM" id="MobiDB-lite"/>
    </source>
</evidence>
<dbReference type="EMBL" id="BBTG02000065">
    <property type="protein sequence ID" value="GAO19407.1"/>
    <property type="molecule type" value="Genomic_DNA"/>
</dbReference>
<sequence>MPVRTKESFNRLMVERYTMRDSVAAAALGEQLNQTRKSSQEIRDRIREYSMIRNEYKPWFPPRRLYGEGYKGYGNGFTENHQPISRIIYPSQKPRPGRRTTPAFKAARKDLLKQAEQHEELVPVRLEVEWDKVKLRDTFTWNLHERLLAVELFAAQLVEDMGLKQPHAQPVFEQVVHQMREQLNDFYPFAFSEEDALDPELPYSAYKNDEMRILVKLNITIGQHTLVDQFEWEINNPNNSPEEFACSMARDLSLSGEFTTAIAHCIREQAQLFTKSLYSVGHPFDGRPVEDSDLVSAFLQTPLTSVFRPQQQAKEYAPYMYELSEADLERNEMVFSRDQRRQKRSINRRGGPQLPDLKERQRTIRTLIVSSVLPGASEHVEDSRLYKRAVGANRKRTHRDGELSESDESDESAPDSPAPSQLVGTARTRGMRGAASAAQQRMVNLGRSETPETGSLHHHETRMSRRGREETEEPSHLWVTLKVNRDKLRRLIKGDYRDVKALSQPQTPIVAHVGAPGISSAPRPKASFPPTPSAPQPLAASGPSAAGGASGSLPAGQLGRLPAPPPVPGQSTPPSPPPPEWLVKALKDLEKQYPNGDKFEAVMKYSHLDPVTELPIQSQSSQEGVKYAWLPRIRCLDCTAKLYTPGPDMTAGKFEAHLKFSGHREKVRFRLASQGGGATGP</sequence>
<feature type="compositionally biased region" description="Acidic residues" evidence="6">
    <location>
        <begin position="403"/>
        <end position="413"/>
    </location>
</feature>
<keyword evidence="5" id="KW-0539">Nucleus</keyword>
<accession>A0A1B5L7B8</accession>
<comment type="subcellular location">
    <subcellularLocation>
        <location evidence="1">Nucleus</location>
    </subcellularLocation>
</comment>
<dbReference type="Proteomes" id="UP000054053">
    <property type="component" value="Unassembled WGS sequence"/>
</dbReference>
<evidence type="ECO:0000256" key="5">
    <source>
        <dbReference type="ARBA" id="ARBA00023242"/>
    </source>
</evidence>
<dbReference type="PANTHER" id="PTHR10019">
    <property type="entry name" value="SNF5"/>
    <property type="match status" value="1"/>
</dbReference>
<gene>
    <name evidence="7" type="ORF">UVI_02060870</name>
</gene>
<keyword evidence="4" id="KW-0804">Transcription</keyword>
<feature type="region of interest" description="Disordered" evidence="6">
    <location>
        <begin position="513"/>
        <end position="581"/>
    </location>
</feature>
<comment type="caution">
    <text evidence="7">The sequence shown here is derived from an EMBL/GenBank/DDBJ whole genome shotgun (WGS) entry which is preliminary data.</text>
</comment>
<dbReference type="GO" id="GO:0006338">
    <property type="term" value="P:chromatin remodeling"/>
    <property type="evidence" value="ECO:0007669"/>
    <property type="project" value="InterPro"/>
</dbReference>
<dbReference type="GO" id="GO:0000228">
    <property type="term" value="C:nuclear chromosome"/>
    <property type="evidence" value="ECO:0007669"/>
    <property type="project" value="InterPro"/>
</dbReference>
<keyword evidence="3" id="KW-0805">Transcription regulation</keyword>
<organism evidence="7 8">
    <name type="scientific">Ustilaginoidea virens</name>
    <name type="common">Rice false smut fungus</name>
    <name type="synonym">Villosiclava virens</name>
    <dbReference type="NCBI Taxonomy" id="1159556"/>
    <lineage>
        <taxon>Eukaryota</taxon>
        <taxon>Fungi</taxon>
        <taxon>Dikarya</taxon>
        <taxon>Ascomycota</taxon>
        <taxon>Pezizomycotina</taxon>
        <taxon>Sordariomycetes</taxon>
        <taxon>Hypocreomycetidae</taxon>
        <taxon>Hypocreales</taxon>
        <taxon>Clavicipitaceae</taxon>
        <taxon>Ustilaginoidea</taxon>
    </lineage>
</organism>
<proteinExistence type="inferred from homology"/>
<dbReference type="AlphaFoldDB" id="A0A1B5L7B8"/>
<dbReference type="InterPro" id="IPR006939">
    <property type="entry name" value="SNF5"/>
</dbReference>
<evidence type="ECO:0000256" key="2">
    <source>
        <dbReference type="ARBA" id="ARBA00010239"/>
    </source>
</evidence>
<dbReference type="Pfam" id="PF04855">
    <property type="entry name" value="SNF5"/>
    <property type="match status" value="1"/>
</dbReference>
<evidence type="ECO:0000256" key="4">
    <source>
        <dbReference type="ARBA" id="ARBA00023163"/>
    </source>
</evidence>
<protein>
    <recommendedName>
        <fullName evidence="9">Transcription factor Snf5p</fullName>
    </recommendedName>
</protein>
<comment type="similarity">
    <text evidence="2">Belongs to the SNF5 family.</text>
</comment>
<evidence type="ECO:0000313" key="7">
    <source>
        <dbReference type="EMBL" id="GAO19407.1"/>
    </source>
</evidence>
<feature type="region of interest" description="Disordered" evidence="6">
    <location>
        <begin position="391"/>
        <end position="474"/>
    </location>
</feature>
<feature type="compositionally biased region" description="Low complexity" evidence="6">
    <location>
        <begin position="536"/>
        <end position="559"/>
    </location>
</feature>
<evidence type="ECO:0000256" key="3">
    <source>
        <dbReference type="ARBA" id="ARBA00023015"/>
    </source>
</evidence>
<feature type="compositionally biased region" description="Pro residues" evidence="6">
    <location>
        <begin position="562"/>
        <end position="580"/>
    </location>
</feature>
<evidence type="ECO:0008006" key="9">
    <source>
        <dbReference type="Google" id="ProtNLM"/>
    </source>
</evidence>